<reference evidence="13 14" key="1">
    <citation type="submission" date="2024-01" db="EMBL/GenBank/DDBJ databases">
        <title>Multi-omics insights into the function and evolution of sodium benzoate biodegradation pathways in Benzoatithermus flavus gen. nov., sp. nov. from hot spring.</title>
        <authorList>
            <person name="Hu C.-J."/>
            <person name="Li W.-J."/>
        </authorList>
    </citation>
    <scope>NUCLEOTIDE SEQUENCE [LARGE SCALE GENOMIC DNA]</scope>
    <source>
        <strain evidence="13 14">SYSU G07066</strain>
    </source>
</reference>
<dbReference type="Pfam" id="PF05746">
    <property type="entry name" value="DALR_1"/>
    <property type="match status" value="1"/>
</dbReference>
<dbReference type="Pfam" id="PF02092">
    <property type="entry name" value="tRNA_synt_2f"/>
    <property type="match status" value="1"/>
</dbReference>
<evidence type="ECO:0000256" key="5">
    <source>
        <dbReference type="ARBA" id="ARBA00022598"/>
    </source>
</evidence>
<gene>
    <name evidence="11 13" type="primary">glyS</name>
    <name evidence="13" type="ORF">U1T56_16850</name>
</gene>
<evidence type="ECO:0000256" key="4">
    <source>
        <dbReference type="ARBA" id="ARBA00022490"/>
    </source>
</evidence>
<evidence type="ECO:0000256" key="3">
    <source>
        <dbReference type="ARBA" id="ARBA00011209"/>
    </source>
</evidence>
<dbReference type="SUPFAM" id="SSF109604">
    <property type="entry name" value="HD-domain/PDEase-like"/>
    <property type="match status" value="1"/>
</dbReference>
<keyword evidence="9 11" id="KW-0030">Aminoacyl-tRNA synthetase</keyword>
<dbReference type="PROSITE" id="PS50861">
    <property type="entry name" value="AA_TRNA_LIGASE_II_GLYAB"/>
    <property type="match status" value="1"/>
</dbReference>
<dbReference type="PANTHER" id="PTHR30075:SF2">
    <property type="entry name" value="GLYCINE--TRNA LIGASE, CHLOROPLASTIC_MITOCHONDRIAL 2"/>
    <property type="match status" value="1"/>
</dbReference>
<evidence type="ECO:0000256" key="8">
    <source>
        <dbReference type="ARBA" id="ARBA00022917"/>
    </source>
</evidence>
<comment type="subunit">
    <text evidence="3 11">Tetramer of two alpha and two beta subunits.</text>
</comment>
<name>A0ABU8XUF9_9PROT</name>
<keyword evidence="14" id="KW-1185">Reference proteome</keyword>
<dbReference type="EC" id="6.1.1.14" evidence="11"/>
<evidence type="ECO:0000313" key="14">
    <source>
        <dbReference type="Proteomes" id="UP001375743"/>
    </source>
</evidence>
<comment type="similarity">
    <text evidence="2 11">Belongs to the class-II aminoacyl-tRNA synthetase family.</text>
</comment>
<keyword evidence="5 11" id="KW-0436">Ligase</keyword>
<protein>
    <recommendedName>
        <fullName evidence="11">Glycine--tRNA ligase beta subunit</fullName>
        <ecNumber evidence="11">6.1.1.14</ecNumber>
    </recommendedName>
    <alternativeName>
        <fullName evidence="11">Glycyl-tRNA synthetase beta subunit</fullName>
        <shortName evidence="11">GlyRS</shortName>
    </alternativeName>
</protein>
<evidence type="ECO:0000256" key="11">
    <source>
        <dbReference type="HAMAP-Rule" id="MF_00255"/>
    </source>
</evidence>
<evidence type="ECO:0000256" key="9">
    <source>
        <dbReference type="ARBA" id="ARBA00023146"/>
    </source>
</evidence>
<keyword evidence="7 11" id="KW-0067">ATP-binding</keyword>
<evidence type="ECO:0000256" key="1">
    <source>
        <dbReference type="ARBA" id="ARBA00004496"/>
    </source>
</evidence>
<evidence type="ECO:0000259" key="12">
    <source>
        <dbReference type="Pfam" id="PF05746"/>
    </source>
</evidence>
<sequence>MAELLLELFSEEIPARMQDRAREDLARILGELLTESGIAFERPIRSFATPRRLAVVVDGLPLQQADRVIERKGPRADAPEQAKAGFLRGLAGLDYTLEEREEKKSRVVFAIVRERGRKVGELLAELVPQAVQRLPWPKSMRWGSGDFRWVRPLHGILCLFDGKVVPFAVGGIESGDTTRGHRFMAPEPFAVRDFADYVVKLREAKVMLDGAERRALIEKAAHELAAAEGYVVEDDPALLDEIKGLVEWPVPLEGSIDEAFMSVPSEVLVSTMRANQKYLALRTKEGALAPRFVVVANMLARDGGAAIVAGNERVLRARLWDARFFWEQDRKVPLESRLPALDKMVFHAELGSLGQRVERLVALAGVLVPHVPGADRLLAERAALLAKADLVTGMVGEFPELQGIMGAHYARVQNEPEAVVAAIRDHYAPKGPEDRCPTAPESVVVALADKLDTLVGFFGVGIRPTGSKDPFALRRAALGVIRLILENRLRLPLREAFAAARAGYGARLETVDGQALAQELMAFFADRLKVHLRERGVRHDLISAAFAVAEDDDLVRLLARVDALQSFLDTDDGRNLLTAYRRASSIVSIEEKKDGRRYVGHAVAGALVEPAEEALHATLEAARAAIDRSLAAEDFAGAMAALAALRGPVDRFFDQVMVNVAEPDLRTNRLLLLGQIRSALERVAGFSLIEDTGRAGG</sequence>
<comment type="subcellular location">
    <subcellularLocation>
        <location evidence="1 11">Cytoplasm</location>
    </subcellularLocation>
</comment>
<feature type="domain" description="DALR anticodon binding" evidence="12">
    <location>
        <begin position="577"/>
        <end position="682"/>
    </location>
</feature>
<evidence type="ECO:0000256" key="7">
    <source>
        <dbReference type="ARBA" id="ARBA00022840"/>
    </source>
</evidence>
<evidence type="ECO:0000256" key="10">
    <source>
        <dbReference type="ARBA" id="ARBA00047937"/>
    </source>
</evidence>
<organism evidence="13 14">
    <name type="scientific">Benzoatithermus flavus</name>
    <dbReference type="NCBI Taxonomy" id="3108223"/>
    <lineage>
        <taxon>Bacteria</taxon>
        <taxon>Pseudomonadati</taxon>
        <taxon>Pseudomonadota</taxon>
        <taxon>Alphaproteobacteria</taxon>
        <taxon>Geminicoccales</taxon>
        <taxon>Geminicoccaceae</taxon>
        <taxon>Benzoatithermus</taxon>
    </lineage>
</organism>
<dbReference type="InterPro" id="IPR008909">
    <property type="entry name" value="DALR_anticod-bd"/>
</dbReference>
<dbReference type="HAMAP" id="MF_00255">
    <property type="entry name" value="Gly_tRNA_synth_beta"/>
    <property type="match status" value="1"/>
</dbReference>
<keyword evidence="6 11" id="KW-0547">Nucleotide-binding</keyword>
<dbReference type="PRINTS" id="PR01045">
    <property type="entry name" value="TRNASYNTHGB"/>
</dbReference>
<keyword evidence="4 11" id="KW-0963">Cytoplasm</keyword>
<evidence type="ECO:0000256" key="6">
    <source>
        <dbReference type="ARBA" id="ARBA00022741"/>
    </source>
</evidence>
<dbReference type="NCBIfam" id="TIGR00211">
    <property type="entry name" value="glyS"/>
    <property type="match status" value="1"/>
</dbReference>
<dbReference type="InterPro" id="IPR006194">
    <property type="entry name" value="Gly-tRNA-synth_heterodimer"/>
</dbReference>
<dbReference type="InterPro" id="IPR015944">
    <property type="entry name" value="Gly-tRNA-synth_bsu"/>
</dbReference>
<accession>A0ABU8XUF9</accession>
<proteinExistence type="inferred from homology"/>
<dbReference type="Proteomes" id="UP001375743">
    <property type="component" value="Unassembled WGS sequence"/>
</dbReference>
<evidence type="ECO:0000256" key="2">
    <source>
        <dbReference type="ARBA" id="ARBA00008226"/>
    </source>
</evidence>
<dbReference type="RefSeq" id="WP_418160675.1">
    <property type="nucleotide sequence ID" value="NZ_JBBLZC010000018.1"/>
</dbReference>
<comment type="catalytic activity">
    <reaction evidence="10 11">
        <text>tRNA(Gly) + glycine + ATP = glycyl-tRNA(Gly) + AMP + diphosphate</text>
        <dbReference type="Rhea" id="RHEA:16013"/>
        <dbReference type="Rhea" id="RHEA-COMP:9664"/>
        <dbReference type="Rhea" id="RHEA-COMP:9683"/>
        <dbReference type="ChEBI" id="CHEBI:30616"/>
        <dbReference type="ChEBI" id="CHEBI:33019"/>
        <dbReference type="ChEBI" id="CHEBI:57305"/>
        <dbReference type="ChEBI" id="CHEBI:78442"/>
        <dbReference type="ChEBI" id="CHEBI:78522"/>
        <dbReference type="ChEBI" id="CHEBI:456215"/>
        <dbReference type="EC" id="6.1.1.14"/>
    </reaction>
</comment>
<dbReference type="PANTHER" id="PTHR30075">
    <property type="entry name" value="GLYCYL-TRNA SYNTHETASE"/>
    <property type="match status" value="1"/>
</dbReference>
<keyword evidence="8 11" id="KW-0648">Protein biosynthesis</keyword>
<comment type="caution">
    <text evidence="13">The sequence shown here is derived from an EMBL/GenBank/DDBJ whole genome shotgun (WGS) entry which is preliminary data.</text>
</comment>
<dbReference type="GO" id="GO:0004820">
    <property type="term" value="F:glycine-tRNA ligase activity"/>
    <property type="evidence" value="ECO:0007669"/>
    <property type="project" value="UniProtKB-EC"/>
</dbReference>
<dbReference type="EMBL" id="JBBLZC010000018">
    <property type="protein sequence ID" value="MEK0084823.1"/>
    <property type="molecule type" value="Genomic_DNA"/>
</dbReference>
<evidence type="ECO:0000313" key="13">
    <source>
        <dbReference type="EMBL" id="MEK0084823.1"/>
    </source>
</evidence>